<reference evidence="3 4" key="1">
    <citation type="submission" date="2017-07" db="EMBL/GenBank/DDBJ databases">
        <title>Genome sequence of the Sordaria macrospora wild type strain R19027.</title>
        <authorList>
            <person name="Nowrousian M."/>
            <person name="Teichert I."/>
            <person name="Kueck U."/>
        </authorList>
    </citation>
    <scope>NUCLEOTIDE SEQUENCE [LARGE SCALE GENOMIC DNA]</scope>
    <source>
        <strain evidence="3 4">R19027</strain>
        <tissue evidence="3">Mycelium</tissue>
    </source>
</reference>
<dbReference type="PRINTS" id="PR00081">
    <property type="entry name" value="GDHRDH"/>
</dbReference>
<evidence type="ECO:0000313" key="4">
    <source>
        <dbReference type="Proteomes" id="UP000433876"/>
    </source>
</evidence>
<sequence length="367" mass="39671">MSTKLSQRLARSTATLSPKSLVSRCGRLAPIASAVRSSAISSRRPFSTAEARYLAKVPGMDKIRDTIAENFGGAAAKIGTTSFSLDDTPDLSGKVAVITGGSEGIGFGVAYTLLKHNLSKLYILSRKKQMFDGALASIASQLGQEKADRVQWINCDLEDWAQTAAVAEKIKKDTDRLDILVNNSGRGIMKPGLTEYGVDRHMATNHMGHVVLTSHLLPLMQKTAEETGETVRISNQSSNLHSAAPKGTRFKSLEEINEDVGPNGQYGRSKLAGILYPISGYAMSHLMEPFKKDQFEGAVPTVYAVTMANDGGQWICAPNKTEPPSDLAQSDEIADNLMELTRKIVTEKTRPESVARGCPMDDVVVRA</sequence>
<dbReference type="OMA" id="AVNHMGH"/>
<dbReference type="SUPFAM" id="SSF51735">
    <property type="entry name" value="NAD(P)-binding Rossmann-fold domains"/>
    <property type="match status" value="1"/>
</dbReference>
<dbReference type="Gene3D" id="3.40.50.720">
    <property type="entry name" value="NAD(P)-binding Rossmann-like Domain"/>
    <property type="match status" value="1"/>
</dbReference>
<organism evidence="3 4">
    <name type="scientific">Sordaria macrospora</name>
    <dbReference type="NCBI Taxonomy" id="5147"/>
    <lineage>
        <taxon>Eukaryota</taxon>
        <taxon>Fungi</taxon>
        <taxon>Dikarya</taxon>
        <taxon>Ascomycota</taxon>
        <taxon>Pezizomycotina</taxon>
        <taxon>Sordariomycetes</taxon>
        <taxon>Sordariomycetidae</taxon>
        <taxon>Sordariales</taxon>
        <taxon>Sordariaceae</taxon>
        <taxon>Sordaria</taxon>
    </lineage>
</organism>
<comment type="similarity">
    <text evidence="1">Belongs to the short-chain dehydrogenases/reductases (SDR) family.</text>
</comment>
<protein>
    <submittedName>
        <fullName evidence="3">Uncharacterized protein</fullName>
    </submittedName>
</protein>
<name>A0A8S8ZM01_SORMA</name>
<dbReference type="Proteomes" id="UP000433876">
    <property type="component" value="Unassembled WGS sequence"/>
</dbReference>
<evidence type="ECO:0000256" key="2">
    <source>
        <dbReference type="ARBA" id="ARBA00023002"/>
    </source>
</evidence>
<dbReference type="VEuPathDB" id="FungiDB:SMAC_09428"/>
<dbReference type="EMBL" id="NMPR01000137">
    <property type="protein sequence ID" value="KAA8629415.1"/>
    <property type="molecule type" value="Genomic_DNA"/>
</dbReference>
<comment type="caution">
    <text evidence="3">The sequence shown here is derived from an EMBL/GenBank/DDBJ whole genome shotgun (WGS) entry which is preliminary data.</text>
</comment>
<dbReference type="InterPro" id="IPR002347">
    <property type="entry name" value="SDR_fam"/>
</dbReference>
<dbReference type="AlphaFoldDB" id="A0A8S8ZM01"/>
<dbReference type="GO" id="GO:0016491">
    <property type="term" value="F:oxidoreductase activity"/>
    <property type="evidence" value="ECO:0007669"/>
    <property type="project" value="UniProtKB-KW"/>
</dbReference>
<keyword evidence="2" id="KW-0560">Oxidoreductase</keyword>
<dbReference type="Pfam" id="PF00106">
    <property type="entry name" value="adh_short"/>
    <property type="match status" value="1"/>
</dbReference>
<evidence type="ECO:0000256" key="1">
    <source>
        <dbReference type="ARBA" id="ARBA00006484"/>
    </source>
</evidence>
<dbReference type="PANTHER" id="PTHR24320:SF33">
    <property type="entry name" value="OXIDOREDUCTASE BLI-4, MITOCHONDRIAL-RELATED"/>
    <property type="match status" value="1"/>
</dbReference>
<dbReference type="InterPro" id="IPR036291">
    <property type="entry name" value="NAD(P)-bd_dom_sf"/>
</dbReference>
<proteinExistence type="inferred from homology"/>
<evidence type="ECO:0000313" key="3">
    <source>
        <dbReference type="EMBL" id="KAA8629415.1"/>
    </source>
</evidence>
<gene>
    <name evidence="3" type="ORF">SMACR_09428</name>
</gene>
<accession>A0A8S8ZM01</accession>
<dbReference type="PANTHER" id="PTHR24320">
    <property type="entry name" value="RETINOL DEHYDROGENASE"/>
    <property type="match status" value="1"/>
</dbReference>